<organism evidence="7 8">
    <name type="scientific">Alkalihalobacillus trypoxylicola</name>
    <dbReference type="NCBI Taxonomy" id="519424"/>
    <lineage>
        <taxon>Bacteria</taxon>
        <taxon>Bacillati</taxon>
        <taxon>Bacillota</taxon>
        <taxon>Bacilli</taxon>
        <taxon>Bacillales</taxon>
        <taxon>Bacillaceae</taxon>
        <taxon>Alkalihalobacillus</taxon>
    </lineage>
</organism>
<feature type="transmembrane region" description="Helical" evidence="6">
    <location>
        <begin position="12"/>
        <end position="34"/>
    </location>
</feature>
<keyword evidence="4 6" id="KW-1133">Transmembrane helix</keyword>
<protein>
    <recommendedName>
        <fullName evidence="9">Cytochrome c oxidase assembly protein</fullName>
    </recommendedName>
</protein>
<feature type="transmembrane region" description="Helical" evidence="6">
    <location>
        <begin position="189"/>
        <end position="208"/>
    </location>
</feature>
<feature type="transmembrane region" description="Helical" evidence="6">
    <location>
        <begin position="153"/>
        <end position="177"/>
    </location>
</feature>
<name>A0A161Q6G3_9BACI</name>
<dbReference type="InterPro" id="IPR019108">
    <property type="entry name" value="Caa3_assmbl_CtaG-rel"/>
</dbReference>
<comment type="caution">
    <text evidence="7">The sequence shown here is derived from an EMBL/GenBank/DDBJ whole genome shotgun (WGS) entry which is preliminary data.</text>
</comment>
<feature type="transmembrane region" description="Helical" evidence="6">
    <location>
        <begin position="46"/>
        <end position="65"/>
    </location>
</feature>
<dbReference type="AlphaFoldDB" id="A0A161Q6G3"/>
<feature type="transmembrane region" description="Helical" evidence="6">
    <location>
        <begin position="228"/>
        <end position="247"/>
    </location>
</feature>
<keyword evidence="8" id="KW-1185">Reference proteome</keyword>
<sequence>MNHMPNNIPHIPSILVSCLLGFLLFGYILAVLITNKRNKKWPRYRLLCWVIGIFLVLFSFVGPLAERAHQSFTYHMLAHLFLGMLAPLLWVLAAPVTLLLKTIKVSTARRIMKIFQSKLARLITHPMYATIINIGGLWLLYTTSLYHYIHESMMLYHLIHTHTFLVGYLFTSSLLYIEPIYHRVSFKTRAIFLILAIAGHGILSKYLYAHSLKGISVIDSEKGSMLMYYGGDTIDMFIIIIFCYQWYKAVRPRHPLHKSNQNIFM</sequence>
<reference evidence="7" key="1">
    <citation type="submission" date="2016-02" db="EMBL/GenBank/DDBJ databases">
        <title>Genome sequence of Bacillus trypoxylicola KCTC 13244(T).</title>
        <authorList>
            <person name="Jeong H."/>
            <person name="Park S.-H."/>
            <person name="Choi S.-K."/>
        </authorList>
    </citation>
    <scope>NUCLEOTIDE SEQUENCE [LARGE SCALE GENOMIC DNA]</scope>
    <source>
        <strain evidence="7">KCTC 13244</strain>
    </source>
</reference>
<evidence type="ECO:0000256" key="6">
    <source>
        <dbReference type="SAM" id="Phobius"/>
    </source>
</evidence>
<gene>
    <name evidence="7" type="ORF">AZF04_03840</name>
</gene>
<keyword evidence="5 6" id="KW-0472">Membrane</keyword>
<proteinExistence type="predicted"/>
<evidence type="ECO:0000256" key="3">
    <source>
        <dbReference type="ARBA" id="ARBA00022692"/>
    </source>
</evidence>
<keyword evidence="3 6" id="KW-0812">Transmembrane</keyword>
<evidence type="ECO:0000256" key="2">
    <source>
        <dbReference type="ARBA" id="ARBA00022475"/>
    </source>
</evidence>
<dbReference type="GO" id="GO:0005886">
    <property type="term" value="C:plasma membrane"/>
    <property type="evidence" value="ECO:0007669"/>
    <property type="project" value="UniProtKB-SubCell"/>
</dbReference>
<evidence type="ECO:0008006" key="9">
    <source>
        <dbReference type="Google" id="ProtNLM"/>
    </source>
</evidence>
<feature type="transmembrane region" description="Helical" evidence="6">
    <location>
        <begin position="77"/>
        <end position="99"/>
    </location>
</feature>
<evidence type="ECO:0000256" key="1">
    <source>
        <dbReference type="ARBA" id="ARBA00004651"/>
    </source>
</evidence>
<dbReference type="STRING" id="519424.AZF04_03840"/>
<dbReference type="Proteomes" id="UP000075806">
    <property type="component" value="Unassembled WGS sequence"/>
</dbReference>
<evidence type="ECO:0000313" key="8">
    <source>
        <dbReference type="Proteomes" id="UP000075806"/>
    </source>
</evidence>
<feature type="transmembrane region" description="Helical" evidence="6">
    <location>
        <begin position="119"/>
        <end position="141"/>
    </location>
</feature>
<evidence type="ECO:0000256" key="4">
    <source>
        <dbReference type="ARBA" id="ARBA00022989"/>
    </source>
</evidence>
<keyword evidence="2" id="KW-1003">Cell membrane</keyword>
<evidence type="ECO:0000256" key="5">
    <source>
        <dbReference type="ARBA" id="ARBA00023136"/>
    </source>
</evidence>
<dbReference type="RefSeq" id="WP_061948276.1">
    <property type="nucleotide sequence ID" value="NZ_LTAO01000012.1"/>
</dbReference>
<dbReference type="OrthoDB" id="5024156at2"/>
<comment type="subcellular location">
    <subcellularLocation>
        <location evidence="1">Cell membrane</location>
        <topology evidence="1">Multi-pass membrane protein</topology>
    </subcellularLocation>
</comment>
<evidence type="ECO:0000313" key="7">
    <source>
        <dbReference type="EMBL" id="KYG31918.1"/>
    </source>
</evidence>
<dbReference type="Pfam" id="PF09678">
    <property type="entry name" value="Caa3_CtaG"/>
    <property type="match status" value="1"/>
</dbReference>
<accession>A0A161Q6G3</accession>
<dbReference type="EMBL" id="LTAO01000012">
    <property type="protein sequence ID" value="KYG31918.1"/>
    <property type="molecule type" value="Genomic_DNA"/>
</dbReference>